<dbReference type="EMBL" id="JAATJA010000003">
    <property type="protein sequence ID" value="NJB68948.1"/>
    <property type="molecule type" value="Genomic_DNA"/>
</dbReference>
<dbReference type="RefSeq" id="WP_167942043.1">
    <property type="nucleotide sequence ID" value="NZ_JAATJA010000003.1"/>
</dbReference>
<gene>
    <name evidence="1" type="ORF">GGQ74_002642</name>
</gene>
<evidence type="ECO:0000313" key="1">
    <source>
        <dbReference type="EMBL" id="NJB68948.1"/>
    </source>
</evidence>
<evidence type="ECO:0000313" key="2">
    <source>
        <dbReference type="Proteomes" id="UP000580856"/>
    </source>
</evidence>
<protein>
    <submittedName>
        <fullName evidence="1">Uncharacterized protein</fullName>
    </submittedName>
</protein>
<accession>A0A846QLA3</accession>
<organism evidence="1 2">
    <name type="scientific">Desulfobaculum xiamenense</name>
    <dbReference type="NCBI Taxonomy" id="995050"/>
    <lineage>
        <taxon>Bacteria</taxon>
        <taxon>Pseudomonadati</taxon>
        <taxon>Thermodesulfobacteriota</taxon>
        <taxon>Desulfovibrionia</taxon>
        <taxon>Desulfovibrionales</taxon>
        <taxon>Desulfovibrionaceae</taxon>
        <taxon>Desulfobaculum</taxon>
    </lineage>
</organism>
<dbReference type="AlphaFoldDB" id="A0A846QLA3"/>
<comment type="caution">
    <text evidence="1">The sequence shown here is derived from an EMBL/GenBank/DDBJ whole genome shotgun (WGS) entry which is preliminary data.</text>
</comment>
<proteinExistence type="predicted"/>
<reference evidence="1 2" key="1">
    <citation type="submission" date="2020-03" db="EMBL/GenBank/DDBJ databases">
        <title>Genomic Encyclopedia of Type Strains, Phase IV (KMG-IV): sequencing the most valuable type-strain genomes for metagenomic binning, comparative biology and taxonomic classification.</title>
        <authorList>
            <person name="Goeker M."/>
        </authorList>
    </citation>
    <scope>NUCLEOTIDE SEQUENCE [LARGE SCALE GENOMIC DNA]</scope>
    <source>
        <strain evidence="1 2">DSM 24233</strain>
    </source>
</reference>
<dbReference type="Proteomes" id="UP000580856">
    <property type="component" value="Unassembled WGS sequence"/>
</dbReference>
<dbReference type="SUPFAM" id="SSF57783">
    <property type="entry name" value="Zinc beta-ribbon"/>
    <property type="match status" value="1"/>
</dbReference>
<name>A0A846QLA3_9BACT</name>
<keyword evidence="2" id="KW-1185">Reference proteome</keyword>
<sequence>MTIHFYDASELPREDIEVRCPTCGHTATHPYRERKRYSDICLKCQRRYSVHIFNGGMVVVE</sequence>